<dbReference type="RefSeq" id="WP_152801402.1">
    <property type="nucleotide sequence ID" value="NZ_WHNX01000003.1"/>
</dbReference>
<dbReference type="InterPro" id="IPR009695">
    <property type="entry name" value="Diacylglyc_glucosyltr_N"/>
</dbReference>
<evidence type="ECO:0000256" key="4">
    <source>
        <dbReference type="ARBA" id="ARBA00022679"/>
    </source>
</evidence>
<comment type="subcellular location">
    <subcellularLocation>
        <location evidence="1">Membrane</location>
    </subcellularLocation>
</comment>
<name>A0A6A7K642_9FIRM</name>
<keyword evidence="3" id="KW-0328">Glycosyltransferase</keyword>
<evidence type="ECO:0000313" key="8">
    <source>
        <dbReference type="Proteomes" id="UP000440004"/>
    </source>
</evidence>
<dbReference type="EMBL" id="WHNX01000003">
    <property type="protein sequence ID" value="MPW24687.1"/>
    <property type="molecule type" value="Genomic_DNA"/>
</dbReference>
<dbReference type="Pfam" id="PF04101">
    <property type="entry name" value="Glyco_tran_28_C"/>
    <property type="match status" value="1"/>
</dbReference>
<evidence type="ECO:0000256" key="1">
    <source>
        <dbReference type="ARBA" id="ARBA00004370"/>
    </source>
</evidence>
<dbReference type="GO" id="GO:0016020">
    <property type="term" value="C:membrane"/>
    <property type="evidence" value="ECO:0007669"/>
    <property type="project" value="UniProtKB-SubCell"/>
</dbReference>
<evidence type="ECO:0000313" key="7">
    <source>
        <dbReference type="EMBL" id="MPW24687.1"/>
    </source>
</evidence>
<organism evidence="7 8">
    <name type="scientific">Alkalibaculum sporogenes</name>
    <dbReference type="NCBI Taxonomy" id="2655001"/>
    <lineage>
        <taxon>Bacteria</taxon>
        <taxon>Bacillati</taxon>
        <taxon>Bacillota</taxon>
        <taxon>Clostridia</taxon>
        <taxon>Eubacteriales</taxon>
        <taxon>Eubacteriaceae</taxon>
        <taxon>Alkalibaculum</taxon>
    </lineage>
</organism>
<accession>A0A6A7K642</accession>
<dbReference type="PANTHER" id="PTHR43025">
    <property type="entry name" value="MONOGALACTOSYLDIACYLGLYCEROL SYNTHASE"/>
    <property type="match status" value="1"/>
</dbReference>
<comment type="similarity">
    <text evidence="2">Belongs to the glycosyltransferase 28 family.</text>
</comment>
<evidence type="ECO:0000256" key="3">
    <source>
        <dbReference type="ARBA" id="ARBA00022676"/>
    </source>
</evidence>
<protein>
    <submittedName>
        <fullName evidence="7">Glycosyltransferase</fullName>
    </submittedName>
</protein>
<dbReference type="InterPro" id="IPR007235">
    <property type="entry name" value="Glyco_trans_28_C"/>
</dbReference>
<dbReference type="PANTHER" id="PTHR43025:SF3">
    <property type="entry name" value="MONOGALACTOSYLDIACYLGLYCEROL SYNTHASE 1, CHLOROPLASTIC"/>
    <property type="match status" value="1"/>
</dbReference>
<dbReference type="Pfam" id="PF06925">
    <property type="entry name" value="MGDG_synth"/>
    <property type="match status" value="1"/>
</dbReference>
<dbReference type="Proteomes" id="UP000440004">
    <property type="component" value="Unassembled WGS sequence"/>
</dbReference>
<evidence type="ECO:0000259" key="5">
    <source>
        <dbReference type="Pfam" id="PF04101"/>
    </source>
</evidence>
<keyword evidence="4 7" id="KW-0808">Transferase</keyword>
<proteinExistence type="inferred from homology"/>
<sequence length="374" mass="42148">MSKVLIFSASTGGGHNIAANSLREHFENMGYDAFTYDTFKETNTLLDNVIAKGYERIVSITPRTYGRLYRAANNETISHYVIAIITDVIEKRLLKIINEEKPDLIVATHPLVTNVLGTLKGEGEFNTPIISIVTDYMIHRAYINDDIDAYIVGSEYTKETMMRKGVRDSKIHSYGIPVRKSFLDYSGVVKKDYNVDLSVLLMGGSMGASQLEKALQSLIKTEHYLKIMVVCGNNHRMKKRIEKIVEEDNGSKKIEVYGFVEQIPELMDKADVIITKPGGLTTTEAIIKNIPMIIPYYIPGQEEENADFLVETGMAIKVNKIKELSIVVDHLVRNKDILDSMASNMSEIAKEQSIEMIIKLGNELINLYKEKKLL</sequence>
<gene>
    <name evidence="7" type="ORF">GC105_02615</name>
</gene>
<dbReference type="AlphaFoldDB" id="A0A6A7K642"/>
<evidence type="ECO:0000256" key="2">
    <source>
        <dbReference type="ARBA" id="ARBA00006962"/>
    </source>
</evidence>
<feature type="domain" description="Glycosyl transferase family 28 C-terminal" evidence="5">
    <location>
        <begin position="199"/>
        <end position="346"/>
    </location>
</feature>
<dbReference type="SUPFAM" id="SSF53756">
    <property type="entry name" value="UDP-Glycosyltransferase/glycogen phosphorylase"/>
    <property type="match status" value="1"/>
</dbReference>
<reference evidence="7 8" key="1">
    <citation type="submission" date="2019-10" db="EMBL/GenBank/DDBJ databases">
        <title>Alkalibaculum tamaniensis sp.nov., a new alkaliphilic acetogen, isolated on methoxylated aromatics from a mud volcano.</title>
        <authorList>
            <person name="Khomyakova M.A."/>
            <person name="Merkel A.Y."/>
            <person name="Bonch-Osmolovskaya E.A."/>
            <person name="Slobodkin A.I."/>
        </authorList>
    </citation>
    <scope>NUCLEOTIDE SEQUENCE [LARGE SCALE GENOMIC DNA]</scope>
    <source>
        <strain evidence="7 8">M08DMB</strain>
    </source>
</reference>
<dbReference type="InterPro" id="IPR050519">
    <property type="entry name" value="Glycosyltransf_28_UgtP"/>
</dbReference>
<dbReference type="Gene3D" id="3.40.50.2000">
    <property type="entry name" value="Glycogen Phosphorylase B"/>
    <property type="match status" value="1"/>
</dbReference>
<evidence type="ECO:0000259" key="6">
    <source>
        <dbReference type="Pfam" id="PF06925"/>
    </source>
</evidence>
<dbReference type="GO" id="GO:0016758">
    <property type="term" value="F:hexosyltransferase activity"/>
    <property type="evidence" value="ECO:0007669"/>
    <property type="project" value="InterPro"/>
</dbReference>
<dbReference type="GO" id="GO:0009247">
    <property type="term" value="P:glycolipid biosynthetic process"/>
    <property type="evidence" value="ECO:0007669"/>
    <property type="project" value="InterPro"/>
</dbReference>
<keyword evidence="8" id="KW-1185">Reference proteome</keyword>
<comment type="caution">
    <text evidence="7">The sequence shown here is derived from an EMBL/GenBank/DDBJ whole genome shotgun (WGS) entry which is preliminary data.</text>
</comment>
<feature type="domain" description="Diacylglycerol glucosyltransferase N-terminal" evidence="6">
    <location>
        <begin position="15"/>
        <end position="178"/>
    </location>
</feature>